<feature type="transmembrane region" description="Helical" evidence="9">
    <location>
        <begin position="386"/>
        <end position="406"/>
    </location>
</feature>
<protein>
    <submittedName>
        <fullName evidence="10">Uncharacterized protein</fullName>
    </submittedName>
</protein>
<dbReference type="PANTHER" id="PTHR11616">
    <property type="entry name" value="SODIUM/CHLORIDE DEPENDENT TRANSPORTER"/>
    <property type="match status" value="1"/>
</dbReference>
<keyword evidence="11" id="KW-1185">Reference proteome</keyword>
<evidence type="ECO:0000256" key="2">
    <source>
        <dbReference type="ARBA" id="ARBA00006459"/>
    </source>
</evidence>
<evidence type="ECO:0000313" key="10">
    <source>
        <dbReference type="EMBL" id="CAL8114042.1"/>
    </source>
</evidence>
<evidence type="ECO:0000256" key="7">
    <source>
        <dbReference type="ARBA" id="ARBA00023136"/>
    </source>
</evidence>
<feature type="transmembrane region" description="Helical" evidence="9">
    <location>
        <begin position="187"/>
        <end position="212"/>
    </location>
</feature>
<feature type="region of interest" description="Disordered" evidence="8">
    <location>
        <begin position="1"/>
        <end position="35"/>
    </location>
</feature>
<keyword evidence="5" id="KW-0769">Symport</keyword>
<proteinExistence type="inferred from homology"/>
<evidence type="ECO:0000256" key="9">
    <source>
        <dbReference type="SAM" id="Phobius"/>
    </source>
</evidence>
<feature type="transmembrane region" description="Helical" evidence="9">
    <location>
        <begin position="426"/>
        <end position="450"/>
    </location>
</feature>
<dbReference type="Proteomes" id="UP001642540">
    <property type="component" value="Unassembled WGS sequence"/>
</dbReference>
<evidence type="ECO:0000256" key="5">
    <source>
        <dbReference type="ARBA" id="ARBA00022847"/>
    </source>
</evidence>
<keyword evidence="3" id="KW-0813">Transport</keyword>
<dbReference type="Pfam" id="PF00209">
    <property type="entry name" value="SNF"/>
    <property type="match status" value="3"/>
</dbReference>
<dbReference type="PANTHER" id="PTHR11616:SF240">
    <property type="entry name" value="BLOATED TUBULES, ISOFORM B-RELATED"/>
    <property type="match status" value="1"/>
</dbReference>
<evidence type="ECO:0000313" key="11">
    <source>
        <dbReference type="Proteomes" id="UP001642540"/>
    </source>
</evidence>
<keyword evidence="6 9" id="KW-1133">Transmembrane helix</keyword>
<sequence>MDDRGGVAEEGGLDKDPSVVLPGSESAQEVKEHKSFDHSLNAMRSNMSTGPREKWGSKMQFMMSCIASAVGLGNRVTYLACHRNFDSNSLFVLELTLGQFTSKGSVRCWDMSPIFTGIGVAGAVSSVLLSTFYIMLLAWALIYAVVSFVSMCSGDVLWGSNTLAYFGGEVLRGVDFNAPEAQDIKTWVPICHLVLALLVAWLLIWVTMVFGVEASGKVAYVTAMAPYVVLITLLVIGCCLPGASVGISYFIIPEWHKILIAEVSSCRPMLLFLGDVMIIGLVDTFTSILAGFSLLSILGFQASRTFDVKKASNPAAFAQLIEMCNATRGVTEDALKICQLEQLVNEGGAGVAFIQYPAAMYEVNNNWGRHLGGVGSEWFDVVDQHGVTAVVYVLSFLEVVSVIYCYGLKNFCDDIEFMREGKKVGWYLRITWVLLPFLMLVIFIVWLVSYKPGKTWTPAIRGIAWTITGLCLAVIPATAIHKYIQFWKNPWRRNVPREPLAVLRAITNPSPKWGPKEREIRQAWKDFKAERPPSYRICRRIIGLCGKSDEIPVDVRVSYATNAGVTGRPSESGVLLAPGANATPMGGSFGSLVPASPRDSEVASPPNRISKG</sequence>
<evidence type="ECO:0000256" key="8">
    <source>
        <dbReference type="SAM" id="MobiDB-lite"/>
    </source>
</evidence>
<comment type="similarity">
    <text evidence="2">Belongs to the sodium:neurotransmitter symporter (SNF) (TC 2.A.22) family.</text>
</comment>
<dbReference type="InterPro" id="IPR000175">
    <property type="entry name" value="Na/ntran_symport"/>
</dbReference>
<evidence type="ECO:0000256" key="6">
    <source>
        <dbReference type="ARBA" id="ARBA00022989"/>
    </source>
</evidence>
<dbReference type="EMBL" id="CAXLJM020000049">
    <property type="protein sequence ID" value="CAL8114042.1"/>
    <property type="molecule type" value="Genomic_DNA"/>
</dbReference>
<organism evidence="10 11">
    <name type="scientific">Orchesella dallaii</name>
    <dbReference type="NCBI Taxonomy" id="48710"/>
    <lineage>
        <taxon>Eukaryota</taxon>
        <taxon>Metazoa</taxon>
        <taxon>Ecdysozoa</taxon>
        <taxon>Arthropoda</taxon>
        <taxon>Hexapoda</taxon>
        <taxon>Collembola</taxon>
        <taxon>Entomobryomorpha</taxon>
        <taxon>Entomobryoidea</taxon>
        <taxon>Orchesellidae</taxon>
        <taxon>Orchesellinae</taxon>
        <taxon>Orchesella</taxon>
    </lineage>
</organism>
<keyword evidence="4 9" id="KW-0812">Transmembrane</keyword>
<feature type="region of interest" description="Disordered" evidence="8">
    <location>
        <begin position="586"/>
        <end position="612"/>
    </location>
</feature>
<evidence type="ECO:0000256" key="1">
    <source>
        <dbReference type="ARBA" id="ARBA00004141"/>
    </source>
</evidence>
<feature type="transmembrane region" description="Helical" evidence="9">
    <location>
        <begin position="462"/>
        <end position="484"/>
    </location>
</feature>
<gene>
    <name evidence="10" type="ORF">ODALV1_LOCUS16287</name>
</gene>
<dbReference type="PROSITE" id="PS50267">
    <property type="entry name" value="NA_NEUROTRAN_SYMP_3"/>
    <property type="match status" value="1"/>
</dbReference>
<evidence type="ECO:0000256" key="3">
    <source>
        <dbReference type="ARBA" id="ARBA00022448"/>
    </source>
</evidence>
<dbReference type="SUPFAM" id="SSF161070">
    <property type="entry name" value="SNF-like"/>
    <property type="match status" value="1"/>
</dbReference>
<evidence type="ECO:0000256" key="4">
    <source>
        <dbReference type="ARBA" id="ARBA00022692"/>
    </source>
</evidence>
<accession>A0ABP1QXI7</accession>
<feature type="compositionally biased region" description="Basic and acidic residues" evidence="8">
    <location>
        <begin position="1"/>
        <end position="17"/>
    </location>
</feature>
<keyword evidence="7 9" id="KW-0472">Membrane</keyword>
<name>A0ABP1QXI7_9HEXA</name>
<dbReference type="InterPro" id="IPR037272">
    <property type="entry name" value="SNS_sf"/>
</dbReference>
<feature type="transmembrane region" description="Helical" evidence="9">
    <location>
        <begin position="114"/>
        <end position="135"/>
    </location>
</feature>
<comment type="subcellular location">
    <subcellularLocation>
        <location evidence="1">Membrane</location>
        <topology evidence="1">Multi-pass membrane protein</topology>
    </subcellularLocation>
</comment>
<feature type="transmembrane region" description="Helical" evidence="9">
    <location>
        <begin position="272"/>
        <end position="300"/>
    </location>
</feature>
<feature type="transmembrane region" description="Helical" evidence="9">
    <location>
        <begin position="224"/>
        <end position="252"/>
    </location>
</feature>
<reference evidence="10 11" key="1">
    <citation type="submission" date="2024-08" db="EMBL/GenBank/DDBJ databases">
        <authorList>
            <person name="Cucini C."/>
            <person name="Frati F."/>
        </authorList>
    </citation>
    <scope>NUCLEOTIDE SEQUENCE [LARGE SCALE GENOMIC DNA]</scope>
</reference>
<comment type="caution">
    <text evidence="10">The sequence shown here is derived from an EMBL/GenBank/DDBJ whole genome shotgun (WGS) entry which is preliminary data.</text>
</comment>